<dbReference type="Pfam" id="PF22244">
    <property type="entry name" value="GCE_fung"/>
    <property type="match status" value="1"/>
</dbReference>
<evidence type="ECO:0000256" key="2">
    <source>
        <dbReference type="ARBA" id="ARBA00022729"/>
    </source>
</evidence>
<dbReference type="Pfam" id="PF12146">
    <property type="entry name" value="Hydrolase_4"/>
    <property type="match status" value="1"/>
</dbReference>
<dbReference type="EMBL" id="CP063849">
    <property type="protein sequence ID" value="QOY89374.1"/>
    <property type="molecule type" value="Genomic_DNA"/>
</dbReference>
<evidence type="ECO:0000256" key="1">
    <source>
        <dbReference type="ARBA" id="ARBA00022487"/>
    </source>
</evidence>
<dbReference type="InterPro" id="IPR050261">
    <property type="entry name" value="FrsA_esterase"/>
</dbReference>
<dbReference type="PANTHER" id="PTHR22946:SF9">
    <property type="entry name" value="POLYKETIDE TRANSFERASE AF380"/>
    <property type="match status" value="1"/>
</dbReference>
<keyword evidence="3 6" id="KW-0378">Hydrolase</keyword>
<protein>
    <submittedName>
        <fullName evidence="6">Alpha/beta fold hydrolase</fullName>
    </submittedName>
</protein>
<dbReference type="InterPro" id="IPR022742">
    <property type="entry name" value="Hydrolase_4"/>
</dbReference>
<evidence type="ECO:0000259" key="5">
    <source>
        <dbReference type="Pfam" id="PF22244"/>
    </source>
</evidence>
<keyword evidence="1" id="KW-0719">Serine esterase</keyword>
<feature type="domain" description="Serine aminopeptidase S33" evidence="4">
    <location>
        <begin position="521"/>
        <end position="618"/>
    </location>
</feature>
<dbReference type="RefSeq" id="WP_194451036.1">
    <property type="nucleotide sequence ID" value="NZ_CP063849.1"/>
</dbReference>
<dbReference type="SUPFAM" id="SSF53474">
    <property type="entry name" value="alpha/beta-Hydrolases"/>
    <property type="match status" value="2"/>
</dbReference>
<dbReference type="Proteomes" id="UP000593892">
    <property type="component" value="Chromosome"/>
</dbReference>
<dbReference type="AlphaFoldDB" id="A0A7S7NTE1"/>
<keyword evidence="2" id="KW-0732">Signal</keyword>
<proteinExistence type="predicted"/>
<keyword evidence="7" id="KW-1185">Reference proteome</keyword>
<gene>
    <name evidence="6" type="ORF">IRI77_05300</name>
</gene>
<dbReference type="PANTHER" id="PTHR22946">
    <property type="entry name" value="DIENELACTONE HYDROLASE DOMAIN-CONTAINING PROTEIN-RELATED"/>
    <property type="match status" value="1"/>
</dbReference>
<reference evidence="6 7" key="1">
    <citation type="submission" date="2020-10" db="EMBL/GenBank/DDBJ databases">
        <title>Complete genome sequence of Paludibaculum fermentans P105T, a facultatively anaerobic acidobacterium capable of dissimilatory Fe(III) reduction.</title>
        <authorList>
            <person name="Dedysh S.N."/>
            <person name="Beletsky A.V."/>
            <person name="Kulichevskaya I.S."/>
            <person name="Mardanov A.V."/>
            <person name="Ravin N.V."/>
        </authorList>
    </citation>
    <scope>NUCLEOTIDE SEQUENCE [LARGE SCALE GENOMIC DNA]</scope>
    <source>
        <strain evidence="6 7">P105</strain>
    </source>
</reference>
<evidence type="ECO:0000259" key="4">
    <source>
        <dbReference type="Pfam" id="PF12146"/>
    </source>
</evidence>
<organism evidence="6 7">
    <name type="scientific">Paludibaculum fermentans</name>
    <dbReference type="NCBI Taxonomy" id="1473598"/>
    <lineage>
        <taxon>Bacteria</taxon>
        <taxon>Pseudomonadati</taxon>
        <taxon>Acidobacteriota</taxon>
        <taxon>Terriglobia</taxon>
        <taxon>Bryobacterales</taxon>
        <taxon>Bryobacteraceae</taxon>
        <taxon>Paludibaculum</taxon>
    </lineage>
</organism>
<evidence type="ECO:0000256" key="3">
    <source>
        <dbReference type="ARBA" id="ARBA00022801"/>
    </source>
</evidence>
<sequence>MRYTLLALIGSLATASAQPQQDLDTLLRLLPASNTKITGRINARDKSWEEWQRRTGELPPDFSKLPRRPFLPDPLVDVKTGAAIHTRAEWAAQREHVRALYEQWVFGRIPPKPSNLKVTVQRESKDGALTIREVLLEFGPEHKARLHVQLILPPGKGPFPVFLTNHPRTRAWVNTAVRRGYIGAIYQAMDPVYGFEDDSETFIEAYPDYDFSCLARWAWAGMRAVDFLQTVPEVDKARIAISGHSRNGKQALLAAALDERIGAIALSSGNTGEGNPWRFTTDAFYNESLDGITTNFPHWFHPRLRFFSGREDQLPIDQNLLMAMVAPRGLLLASAYSEGQGAPFGFEQAYRSVKRVYDWFGTPGKVGLSLRAGEHPTTAEDIEKYVDFFDLAFGRTNGKPPETWVLGYDFDTWKRLSGETAAKPGPDPLRYLLGDEPAGLTYPAASAVKASAFSSDGWLADLYHRPLQIAGAKYAPIAFGDDLKADLYLPASRVAQGQRVPVVIWLHPYSHSTGYSRQGRRPIEEFVKRGFAVLAFDQIGFGTRIHQQLDFYRRYPHWSLLGKMVADTRAAVAAMRSLDVIDPGKVYLAGFSLGARVALWTAAQEPAVTGIAMVGGFQPLKLSTPDDGSEGIRHFSHLHGLMPRMGFYLGKEAQLPADESDVLSRLGSRPVFLISGTLDHYAPVDQVRRGVAGRSNVKLLTPEDFHRDTPASITATADWLAAQAQK</sequence>
<feature type="domain" description="4-O-methyl-glucuronoyl methylesterase-like" evidence="5">
    <location>
        <begin position="143"/>
        <end position="361"/>
    </location>
</feature>
<dbReference type="InterPro" id="IPR054579">
    <property type="entry name" value="GCE-like_dom"/>
</dbReference>
<evidence type="ECO:0000313" key="7">
    <source>
        <dbReference type="Proteomes" id="UP000593892"/>
    </source>
</evidence>
<evidence type="ECO:0000313" key="6">
    <source>
        <dbReference type="EMBL" id="QOY89374.1"/>
    </source>
</evidence>
<dbReference type="Gene3D" id="3.40.50.1820">
    <property type="entry name" value="alpha/beta hydrolase"/>
    <property type="match status" value="2"/>
</dbReference>
<dbReference type="GO" id="GO:0052689">
    <property type="term" value="F:carboxylic ester hydrolase activity"/>
    <property type="evidence" value="ECO:0007669"/>
    <property type="project" value="UniProtKB-KW"/>
</dbReference>
<name>A0A7S7NTE1_PALFE</name>
<dbReference type="KEGG" id="pfer:IRI77_05300"/>
<accession>A0A7S7NTE1</accession>
<dbReference type="InterPro" id="IPR029058">
    <property type="entry name" value="AB_hydrolase_fold"/>
</dbReference>